<evidence type="ECO:0000313" key="3">
    <source>
        <dbReference type="Proteomes" id="UP001497453"/>
    </source>
</evidence>
<dbReference type="EMBL" id="OZ037944">
    <property type="protein sequence ID" value="CAL1694802.1"/>
    <property type="molecule type" value="Genomic_DNA"/>
</dbReference>
<proteinExistence type="predicted"/>
<protein>
    <submittedName>
        <fullName evidence="2">Uncharacterized protein</fullName>
    </submittedName>
</protein>
<feature type="compositionally biased region" description="Basic and acidic residues" evidence="1">
    <location>
        <begin position="173"/>
        <end position="230"/>
    </location>
</feature>
<dbReference type="InterPro" id="IPR044688">
    <property type="entry name" value="SCI-1-like"/>
</dbReference>
<evidence type="ECO:0000256" key="1">
    <source>
        <dbReference type="SAM" id="MobiDB-lite"/>
    </source>
</evidence>
<dbReference type="Proteomes" id="UP001497453">
    <property type="component" value="Chromosome 1"/>
</dbReference>
<dbReference type="PANTHER" id="PTHR34117:SF1">
    <property type="entry name" value="STYLE CELL-CYCLE INHIBITOR 1"/>
    <property type="match status" value="1"/>
</dbReference>
<feature type="region of interest" description="Disordered" evidence="1">
    <location>
        <begin position="121"/>
        <end position="285"/>
    </location>
</feature>
<gene>
    <name evidence="2" type="ORF">GFSPODELE1_LOCUS468</name>
</gene>
<evidence type="ECO:0000313" key="2">
    <source>
        <dbReference type="EMBL" id="CAL1694802.1"/>
    </source>
</evidence>
<reference evidence="3" key="1">
    <citation type="submission" date="2024-04" db="EMBL/GenBank/DDBJ databases">
        <authorList>
            <person name="Shaw F."/>
            <person name="Minotto A."/>
        </authorList>
    </citation>
    <scope>NUCLEOTIDE SEQUENCE [LARGE SCALE GENOMIC DNA]</scope>
</reference>
<dbReference type="PANTHER" id="PTHR34117">
    <property type="entry name" value="STYLE CELL-CYCLE INHIBITOR 1"/>
    <property type="match status" value="1"/>
</dbReference>
<feature type="compositionally biased region" description="Basic and acidic residues" evidence="1">
    <location>
        <begin position="121"/>
        <end position="134"/>
    </location>
</feature>
<feature type="compositionally biased region" description="Basic and acidic residues" evidence="1">
    <location>
        <begin position="9"/>
        <end position="19"/>
    </location>
</feature>
<feature type="compositionally biased region" description="Low complexity" evidence="1">
    <location>
        <begin position="136"/>
        <end position="147"/>
    </location>
</feature>
<feature type="region of interest" description="Disordered" evidence="1">
    <location>
        <begin position="1"/>
        <end position="40"/>
    </location>
</feature>
<accession>A0ABP1CGI9</accession>
<keyword evidence="3" id="KW-1185">Reference proteome</keyword>
<sequence length="304" mass="35225">MPSRRRHRSDSQERSESRSRSRSRHRSRSRSPGQIRLPYDASPISESDYFLKSDEFRVWLRDEKHKYLDELTSERSRKYFHKFVKAWNGGKLSRSLYSGVDAQSASSQTAYRWSFASKASKADSEALRAAREDVDTSTYKRSSRSSTGPSINGPRRMQGPTLPSQSDLTLARETTEEQRKAERDYSHKRERKEAKEKLEEVVGPKAVGKEALLEKKRAKREADRSFREKGDDDFEADESTLMGGGDSFQEQLARREAARRRREEKKFGGKDEKVSAARERAEVIRQKDEQTMTMFMQMAKEKFG</sequence>
<name>A0ABP1CGI9_9APHY</name>
<feature type="compositionally biased region" description="Basic residues" evidence="1">
    <location>
        <begin position="20"/>
        <end position="29"/>
    </location>
</feature>
<organism evidence="2 3">
    <name type="scientific">Somion occarium</name>
    <dbReference type="NCBI Taxonomy" id="3059160"/>
    <lineage>
        <taxon>Eukaryota</taxon>
        <taxon>Fungi</taxon>
        <taxon>Dikarya</taxon>
        <taxon>Basidiomycota</taxon>
        <taxon>Agaricomycotina</taxon>
        <taxon>Agaricomycetes</taxon>
        <taxon>Polyporales</taxon>
        <taxon>Cerrenaceae</taxon>
        <taxon>Somion</taxon>
    </lineage>
</organism>
<feature type="compositionally biased region" description="Basic and acidic residues" evidence="1">
    <location>
        <begin position="264"/>
        <end position="285"/>
    </location>
</feature>